<protein>
    <recommendedName>
        <fullName evidence="1">HTH marR-type domain-containing protein</fullName>
    </recommendedName>
</protein>
<organism evidence="2 3">
    <name type="scientific">Streptomyces glomeratus</name>
    <dbReference type="NCBI Taxonomy" id="284452"/>
    <lineage>
        <taxon>Bacteria</taxon>
        <taxon>Bacillati</taxon>
        <taxon>Actinomycetota</taxon>
        <taxon>Actinomycetes</taxon>
        <taxon>Kitasatosporales</taxon>
        <taxon>Streptomycetaceae</taxon>
        <taxon>Streptomyces</taxon>
    </lineage>
</organism>
<proteinExistence type="predicted"/>
<dbReference type="RefSeq" id="WP_234516656.1">
    <property type="nucleotide sequence ID" value="NZ_BAAAUF010000030.1"/>
</dbReference>
<dbReference type="PROSITE" id="PS50995">
    <property type="entry name" value="HTH_MARR_2"/>
    <property type="match status" value="1"/>
</dbReference>
<reference evidence="3" key="1">
    <citation type="journal article" date="2019" name="Int. J. Syst. Evol. Microbiol.">
        <title>The Global Catalogue of Microorganisms (GCM) 10K type strain sequencing project: providing services to taxonomists for standard genome sequencing and annotation.</title>
        <authorList>
            <consortium name="The Broad Institute Genomics Platform"/>
            <consortium name="The Broad Institute Genome Sequencing Center for Infectious Disease"/>
            <person name="Wu L."/>
            <person name="Ma J."/>
        </authorList>
    </citation>
    <scope>NUCLEOTIDE SEQUENCE [LARGE SCALE GENOMIC DNA]</scope>
    <source>
        <strain evidence="3">JCM 9091</strain>
    </source>
</reference>
<dbReference type="InterPro" id="IPR039422">
    <property type="entry name" value="MarR/SlyA-like"/>
</dbReference>
<dbReference type="EMBL" id="BAAAUF010000030">
    <property type="protein sequence ID" value="GAA3050417.1"/>
    <property type="molecule type" value="Genomic_DNA"/>
</dbReference>
<dbReference type="PANTHER" id="PTHR33164:SF99">
    <property type="entry name" value="MARR FAMILY REGULATORY PROTEIN"/>
    <property type="match status" value="1"/>
</dbReference>
<dbReference type="PANTHER" id="PTHR33164">
    <property type="entry name" value="TRANSCRIPTIONAL REGULATOR, MARR FAMILY"/>
    <property type="match status" value="1"/>
</dbReference>
<comment type="caution">
    <text evidence="2">The sequence shown here is derived from an EMBL/GenBank/DDBJ whole genome shotgun (WGS) entry which is preliminary data.</text>
</comment>
<evidence type="ECO:0000313" key="3">
    <source>
        <dbReference type="Proteomes" id="UP001501532"/>
    </source>
</evidence>
<dbReference type="InterPro" id="IPR036388">
    <property type="entry name" value="WH-like_DNA-bd_sf"/>
</dbReference>
<dbReference type="SUPFAM" id="SSF46785">
    <property type="entry name" value="Winged helix' DNA-binding domain"/>
    <property type="match status" value="1"/>
</dbReference>
<dbReference type="Gene3D" id="1.10.10.10">
    <property type="entry name" value="Winged helix-like DNA-binding domain superfamily/Winged helix DNA-binding domain"/>
    <property type="match status" value="1"/>
</dbReference>
<evidence type="ECO:0000313" key="2">
    <source>
        <dbReference type="EMBL" id="GAA3050417.1"/>
    </source>
</evidence>
<sequence>MNAPDQLTADVVALFAKITDLYSREYETASAHHGLTPQQVKVLLTLDEALPMRRIAERLGTDPSNLTALVDRLQSRGLVERVPDPTDRRIKRIAATEAGRAAAHDLRERLSFATDPLAALDQAQRRDLRDLLQLMVDSQRPLG</sequence>
<feature type="domain" description="HTH marR-type" evidence="1">
    <location>
        <begin position="4"/>
        <end position="137"/>
    </location>
</feature>
<name>A0ABP6LMG9_9ACTN</name>
<accession>A0ABP6LMG9</accession>
<dbReference type="Proteomes" id="UP001501532">
    <property type="component" value="Unassembled WGS sequence"/>
</dbReference>
<gene>
    <name evidence="2" type="ORF">GCM10010448_36810</name>
</gene>
<evidence type="ECO:0000259" key="1">
    <source>
        <dbReference type="PROSITE" id="PS50995"/>
    </source>
</evidence>
<dbReference type="SMART" id="SM00347">
    <property type="entry name" value="HTH_MARR"/>
    <property type="match status" value="1"/>
</dbReference>
<dbReference type="InterPro" id="IPR000835">
    <property type="entry name" value="HTH_MarR-typ"/>
</dbReference>
<dbReference type="PRINTS" id="PR00598">
    <property type="entry name" value="HTHMARR"/>
</dbReference>
<dbReference type="InterPro" id="IPR036390">
    <property type="entry name" value="WH_DNA-bd_sf"/>
</dbReference>
<dbReference type="Pfam" id="PF12802">
    <property type="entry name" value="MarR_2"/>
    <property type="match status" value="1"/>
</dbReference>
<keyword evidence="3" id="KW-1185">Reference proteome</keyword>